<dbReference type="STRING" id="604088.SAMN04488060_1926"/>
<dbReference type="OrthoDB" id="14727at2"/>
<name>A0A1I5NKK3_9SPHN</name>
<proteinExistence type="predicted"/>
<sequence length="161" mass="16893">MTMNKTTRLNLRLALGLALAGCAGAVQATEIAMYRDPNCGCCLSWLKHAHEHFSADGDAVAAKTVESENIAAVKSANGVPADLVSCHTAIVDGMVIEGHVPAADIERLLEERPAGITGLAVAGMPLGSPGMEMGNRRQAYQVIAFGPDKRFVWSSYPASGN</sequence>
<dbReference type="SUPFAM" id="SSF52833">
    <property type="entry name" value="Thioredoxin-like"/>
    <property type="match status" value="1"/>
</dbReference>
<organism evidence="2 3">
    <name type="scientific">Qipengyuania nanhaisediminis</name>
    <dbReference type="NCBI Taxonomy" id="604088"/>
    <lineage>
        <taxon>Bacteria</taxon>
        <taxon>Pseudomonadati</taxon>
        <taxon>Pseudomonadota</taxon>
        <taxon>Alphaproteobacteria</taxon>
        <taxon>Sphingomonadales</taxon>
        <taxon>Erythrobacteraceae</taxon>
        <taxon>Qipengyuania</taxon>
    </lineage>
</organism>
<dbReference type="Pfam" id="PF04214">
    <property type="entry name" value="DUF411"/>
    <property type="match status" value="1"/>
</dbReference>
<dbReference type="InterPro" id="IPR036249">
    <property type="entry name" value="Thioredoxin-like_sf"/>
</dbReference>
<keyword evidence="3" id="KW-1185">Reference proteome</keyword>
<feature type="signal peptide" evidence="1">
    <location>
        <begin position="1"/>
        <end position="28"/>
    </location>
</feature>
<dbReference type="EMBL" id="FOWZ01000003">
    <property type="protein sequence ID" value="SFP22319.1"/>
    <property type="molecule type" value="Genomic_DNA"/>
</dbReference>
<keyword evidence="1" id="KW-0732">Signal</keyword>
<feature type="chain" id="PRO_5011538838" evidence="1">
    <location>
        <begin position="29"/>
        <end position="161"/>
    </location>
</feature>
<dbReference type="AlphaFoldDB" id="A0A1I5NKK3"/>
<evidence type="ECO:0000313" key="3">
    <source>
        <dbReference type="Proteomes" id="UP000199331"/>
    </source>
</evidence>
<accession>A0A1I5NKK3</accession>
<dbReference type="InterPro" id="IPR007332">
    <property type="entry name" value="DUF411"/>
</dbReference>
<evidence type="ECO:0000256" key="1">
    <source>
        <dbReference type="SAM" id="SignalP"/>
    </source>
</evidence>
<gene>
    <name evidence="2" type="ORF">SAMN04488060_1926</name>
</gene>
<dbReference type="Proteomes" id="UP000199331">
    <property type="component" value="Unassembled WGS sequence"/>
</dbReference>
<reference evidence="3" key="1">
    <citation type="submission" date="2016-10" db="EMBL/GenBank/DDBJ databases">
        <authorList>
            <person name="Varghese N."/>
            <person name="Submissions S."/>
        </authorList>
    </citation>
    <scope>NUCLEOTIDE SEQUENCE [LARGE SCALE GENOMIC DNA]</scope>
    <source>
        <strain evidence="3">CGMCC 1.7715</strain>
    </source>
</reference>
<protein>
    <submittedName>
        <fullName evidence="2">Uncharacterized conserved protein</fullName>
    </submittedName>
</protein>
<evidence type="ECO:0000313" key="2">
    <source>
        <dbReference type="EMBL" id="SFP22319.1"/>
    </source>
</evidence>